<dbReference type="RefSeq" id="WP_238184328.1">
    <property type="nucleotide sequence ID" value="NZ_BPRB01000243.1"/>
</dbReference>
<evidence type="ECO:0000313" key="3">
    <source>
        <dbReference type="Proteomes" id="UP001055057"/>
    </source>
</evidence>
<name>A0ABQ4U4K3_9HYPH</name>
<reference evidence="2" key="1">
    <citation type="journal article" date="2021" name="Front. Microbiol.">
        <title>Comprehensive Comparative Genomics and Phenotyping of Methylobacterium Species.</title>
        <authorList>
            <person name="Alessa O."/>
            <person name="Ogura Y."/>
            <person name="Fujitani Y."/>
            <person name="Takami H."/>
            <person name="Hayashi T."/>
            <person name="Sahin N."/>
            <person name="Tani A."/>
        </authorList>
    </citation>
    <scope>NUCLEOTIDE SEQUENCE</scope>
    <source>
        <strain evidence="2">DSM 23632</strain>
    </source>
</reference>
<reference evidence="2" key="2">
    <citation type="submission" date="2021-08" db="EMBL/GenBank/DDBJ databases">
        <authorList>
            <person name="Tani A."/>
            <person name="Ola A."/>
            <person name="Ogura Y."/>
            <person name="Katsura K."/>
            <person name="Hayashi T."/>
        </authorList>
    </citation>
    <scope>NUCLEOTIDE SEQUENCE</scope>
    <source>
        <strain evidence="2">DSM 23632</strain>
    </source>
</reference>
<gene>
    <name evidence="2" type="ORF">MPOCJGCO_3893</name>
</gene>
<accession>A0ABQ4U4K3</accession>
<organism evidence="2 3">
    <name type="scientific">Methylobacterium trifolii</name>
    <dbReference type="NCBI Taxonomy" id="1003092"/>
    <lineage>
        <taxon>Bacteria</taxon>
        <taxon>Pseudomonadati</taxon>
        <taxon>Pseudomonadota</taxon>
        <taxon>Alphaproteobacteria</taxon>
        <taxon>Hyphomicrobiales</taxon>
        <taxon>Methylobacteriaceae</taxon>
        <taxon>Methylobacterium</taxon>
    </lineage>
</organism>
<dbReference type="EMBL" id="BPRB01000243">
    <property type="protein sequence ID" value="GJE61767.1"/>
    <property type="molecule type" value="Genomic_DNA"/>
</dbReference>
<keyword evidence="3" id="KW-1185">Reference proteome</keyword>
<sequence>MANVIRPTYGKARPEPSRPISEPIAEYVPLRVHGTAAGFLVALMRDEAGAEGPALEVVAGNSVEAVAAYPAMATTRSTPRRADWLSRGRRRSSRREILKDNVPPQRHPFFSATRL</sequence>
<evidence type="ECO:0000256" key="1">
    <source>
        <dbReference type="SAM" id="MobiDB-lite"/>
    </source>
</evidence>
<evidence type="ECO:0000313" key="2">
    <source>
        <dbReference type="EMBL" id="GJE61767.1"/>
    </source>
</evidence>
<proteinExistence type="predicted"/>
<comment type="caution">
    <text evidence="2">The sequence shown here is derived from an EMBL/GenBank/DDBJ whole genome shotgun (WGS) entry which is preliminary data.</text>
</comment>
<protein>
    <submittedName>
        <fullName evidence="2">Uncharacterized protein</fullName>
    </submittedName>
</protein>
<dbReference type="Proteomes" id="UP001055057">
    <property type="component" value="Unassembled WGS sequence"/>
</dbReference>
<feature type="region of interest" description="Disordered" evidence="1">
    <location>
        <begin position="77"/>
        <end position="115"/>
    </location>
</feature>
<feature type="region of interest" description="Disordered" evidence="1">
    <location>
        <begin position="1"/>
        <end position="20"/>
    </location>
</feature>